<evidence type="ECO:0000256" key="1">
    <source>
        <dbReference type="ARBA" id="ARBA00001585"/>
    </source>
</evidence>
<name>A0A0D8ZKH7_9CYAN</name>
<dbReference type="EC" id="3.4.11.5" evidence="3"/>
<comment type="caution">
    <text evidence="10">The sequence shown here is derived from an EMBL/GenBank/DDBJ whole genome shotgun (WGS) entry which is preliminary data.</text>
</comment>
<feature type="active site" description="Nucleophile" evidence="8">
    <location>
        <position position="110"/>
    </location>
</feature>
<dbReference type="PIRSF" id="PIRSF005539">
    <property type="entry name" value="Pept_S33_TRI_F1"/>
    <property type="match status" value="1"/>
</dbReference>
<evidence type="ECO:0000256" key="3">
    <source>
        <dbReference type="ARBA" id="ARBA00012568"/>
    </source>
</evidence>
<dbReference type="Proteomes" id="UP000032452">
    <property type="component" value="Unassembled WGS sequence"/>
</dbReference>
<reference evidence="10 11" key="1">
    <citation type="submission" date="2015-02" db="EMBL/GenBank/DDBJ databases">
        <title>Draft genome of a novel marine cyanobacterium (Chroococcales) isolated from South Atlantic Ocean.</title>
        <authorList>
            <person name="Rigonato J."/>
            <person name="Alvarenga D.O."/>
            <person name="Branco L.H."/>
            <person name="Varani A.M."/>
            <person name="Brandini F.P."/>
            <person name="Fiore M.F."/>
        </authorList>
    </citation>
    <scope>NUCLEOTIDE SEQUENCE [LARGE SCALE GENOMIC DNA]</scope>
    <source>
        <strain evidence="10 11">CENA595</strain>
    </source>
</reference>
<dbReference type="STRING" id="1618023.UH38_24450"/>
<dbReference type="OrthoDB" id="9775557at2"/>
<accession>A0A0D8ZKH7</accession>
<evidence type="ECO:0000256" key="6">
    <source>
        <dbReference type="ARBA" id="ARBA00029605"/>
    </source>
</evidence>
<dbReference type="PATRIC" id="fig|1618023.3.peg.4004"/>
<evidence type="ECO:0000259" key="9">
    <source>
        <dbReference type="Pfam" id="PF00561"/>
    </source>
</evidence>
<dbReference type="Gene3D" id="3.40.50.1820">
    <property type="entry name" value="alpha/beta hydrolase"/>
    <property type="match status" value="1"/>
</dbReference>
<evidence type="ECO:0000256" key="8">
    <source>
        <dbReference type="PIRSR" id="PIRSR005539-1"/>
    </source>
</evidence>
<evidence type="ECO:0000313" key="10">
    <source>
        <dbReference type="EMBL" id="KJH69343.1"/>
    </source>
</evidence>
<proteinExistence type="inferred from homology"/>
<keyword evidence="11" id="KW-1185">Reference proteome</keyword>
<comment type="similarity">
    <text evidence="2 7">Belongs to the peptidase S33 family.</text>
</comment>
<dbReference type="PRINTS" id="PR00793">
    <property type="entry name" value="PROAMNOPTASE"/>
</dbReference>
<dbReference type="PRINTS" id="PR00111">
    <property type="entry name" value="ABHYDROLASE"/>
</dbReference>
<dbReference type="SUPFAM" id="SSF53474">
    <property type="entry name" value="alpha/beta-Hydrolases"/>
    <property type="match status" value="1"/>
</dbReference>
<dbReference type="RefSeq" id="WP_045057329.1">
    <property type="nucleotide sequence ID" value="NZ_CAWMDP010000045.1"/>
</dbReference>
<dbReference type="InterPro" id="IPR050266">
    <property type="entry name" value="AB_hydrolase_sf"/>
</dbReference>
<dbReference type="InterPro" id="IPR029058">
    <property type="entry name" value="AB_hydrolase_fold"/>
</dbReference>
<evidence type="ECO:0000256" key="4">
    <source>
        <dbReference type="ARBA" id="ARBA00021843"/>
    </source>
</evidence>
<dbReference type="GO" id="GO:0004177">
    <property type="term" value="F:aminopeptidase activity"/>
    <property type="evidence" value="ECO:0007669"/>
    <property type="project" value="UniProtKB-EC"/>
</dbReference>
<feature type="active site" description="Proton donor" evidence="8">
    <location>
        <position position="265"/>
    </location>
</feature>
<dbReference type="EMBL" id="JYON01000053">
    <property type="protein sequence ID" value="KJH69343.1"/>
    <property type="molecule type" value="Genomic_DNA"/>
</dbReference>
<feature type="domain" description="AB hydrolase-1" evidence="9">
    <location>
        <begin position="35"/>
        <end position="271"/>
    </location>
</feature>
<evidence type="ECO:0000256" key="5">
    <source>
        <dbReference type="ARBA" id="ARBA00022801"/>
    </source>
</evidence>
<dbReference type="AlphaFoldDB" id="A0A0D8ZKH7"/>
<sequence length="300" mass="33975">MNKQATTSFEGYILFRDRQVWYRIVEPNEESGKLPLLCLHGGPGIPHDYLQPLEALAHTGRRIIFYDQLGCGNSDRAKNADLYSIDWFKDELVAIRRELDLEQIHLFGQSWGGCLALEHTLSQATGLASLVLANTPASVRQFVDEAYRLMNELPADIKEMIHKHETAGTTQDPDYKQAIEVFSHCFLCRLDPYPSCLTQAYSKAGTEFRGAGKIIDWSVEDRLSEISVPTLLLSGRYDQVTPACVEPLKQGISGSEWVLFENSSHMPHLEETEGFLQVLEEFLNRVEHDRNGYQIGDRNS</sequence>
<dbReference type="InterPro" id="IPR005945">
    <property type="entry name" value="Pro_imino_pep"/>
</dbReference>
<evidence type="ECO:0000256" key="7">
    <source>
        <dbReference type="PIRNR" id="PIRNR005539"/>
    </source>
</evidence>
<dbReference type="PANTHER" id="PTHR43798:SF31">
    <property type="entry name" value="AB HYDROLASE SUPERFAMILY PROTEIN YCLE"/>
    <property type="match status" value="1"/>
</dbReference>
<dbReference type="GO" id="GO:0006508">
    <property type="term" value="P:proteolysis"/>
    <property type="evidence" value="ECO:0007669"/>
    <property type="project" value="InterPro"/>
</dbReference>
<feature type="active site" evidence="8">
    <location>
        <position position="238"/>
    </location>
</feature>
<protein>
    <recommendedName>
        <fullName evidence="4">Proline iminopeptidase</fullName>
        <ecNumber evidence="3">3.4.11.5</ecNumber>
    </recommendedName>
    <alternativeName>
        <fullName evidence="6">Prolyl aminopeptidase</fullName>
    </alternativeName>
</protein>
<organism evidence="10 11">
    <name type="scientific">Aliterella atlantica CENA595</name>
    <dbReference type="NCBI Taxonomy" id="1618023"/>
    <lineage>
        <taxon>Bacteria</taxon>
        <taxon>Bacillati</taxon>
        <taxon>Cyanobacteriota</taxon>
        <taxon>Cyanophyceae</taxon>
        <taxon>Chroococcidiopsidales</taxon>
        <taxon>Aliterellaceae</taxon>
        <taxon>Aliterella</taxon>
    </lineage>
</organism>
<dbReference type="Pfam" id="PF00561">
    <property type="entry name" value="Abhydrolase_1"/>
    <property type="match status" value="1"/>
</dbReference>
<dbReference type="NCBIfam" id="TIGR01250">
    <property type="entry name" value="pro_imino_pep_2"/>
    <property type="match status" value="1"/>
</dbReference>
<dbReference type="GO" id="GO:0016020">
    <property type="term" value="C:membrane"/>
    <property type="evidence" value="ECO:0007669"/>
    <property type="project" value="TreeGrafter"/>
</dbReference>
<dbReference type="InterPro" id="IPR000073">
    <property type="entry name" value="AB_hydrolase_1"/>
</dbReference>
<dbReference type="InterPro" id="IPR002410">
    <property type="entry name" value="Peptidase_S33"/>
</dbReference>
<keyword evidence="5 7" id="KW-0378">Hydrolase</keyword>
<evidence type="ECO:0000256" key="2">
    <source>
        <dbReference type="ARBA" id="ARBA00010088"/>
    </source>
</evidence>
<dbReference type="PANTHER" id="PTHR43798">
    <property type="entry name" value="MONOACYLGLYCEROL LIPASE"/>
    <property type="match status" value="1"/>
</dbReference>
<comment type="catalytic activity">
    <reaction evidence="1">
        <text>Release of N-terminal proline from a peptide.</text>
        <dbReference type="EC" id="3.4.11.5"/>
    </reaction>
</comment>
<evidence type="ECO:0000313" key="11">
    <source>
        <dbReference type="Proteomes" id="UP000032452"/>
    </source>
</evidence>
<gene>
    <name evidence="10" type="ORF">UH38_24450</name>
</gene>